<reference evidence="2 3" key="1">
    <citation type="journal article" date="2018" name="Nat. Ecol. Evol.">
        <title>Pezizomycetes genomes reveal the molecular basis of ectomycorrhizal truffle lifestyle.</title>
        <authorList>
            <person name="Murat C."/>
            <person name="Payen T."/>
            <person name="Noel B."/>
            <person name="Kuo A."/>
            <person name="Morin E."/>
            <person name="Chen J."/>
            <person name="Kohler A."/>
            <person name="Krizsan K."/>
            <person name="Balestrini R."/>
            <person name="Da Silva C."/>
            <person name="Montanini B."/>
            <person name="Hainaut M."/>
            <person name="Levati E."/>
            <person name="Barry K.W."/>
            <person name="Belfiori B."/>
            <person name="Cichocki N."/>
            <person name="Clum A."/>
            <person name="Dockter R.B."/>
            <person name="Fauchery L."/>
            <person name="Guy J."/>
            <person name="Iotti M."/>
            <person name="Le Tacon F."/>
            <person name="Lindquist E.A."/>
            <person name="Lipzen A."/>
            <person name="Malagnac F."/>
            <person name="Mello A."/>
            <person name="Molinier V."/>
            <person name="Miyauchi S."/>
            <person name="Poulain J."/>
            <person name="Riccioni C."/>
            <person name="Rubini A."/>
            <person name="Sitrit Y."/>
            <person name="Splivallo R."/>
            <person name="Traeger S."/>
            <person name="Wang M."/>
            <person name="Zifcakova L."/>
            <person name="Wipf D."/>
            <person name="Zambonelli A."/>
            <person name="Paolocci F."/>
            <person name="Nowrousian M."/>
            <person name="Ottonello S."/>
            <person name="Baldrian P."/>
            <person name="Spatafora J.W."/>
            <person name="Henrissat B."/>
            <person name="Nagy L.G."/>
            <person name="Aury J.M."/>
            <person name="Wincker P."/>
            <person name="Grigoriev I.V."/>
            <person name="Bonfante P."/>
            <person name="Martin F.M."/>
        </authorList>
    </citation>
    <scope>NUCLEOTIDE SEQUENCE [LARGE SCALE GENOMIC DNA]</scope>
    <source>
        <strain evidence="2 3">RN42</strain>
    </source>
</reference>
<evidence type="ECO:0000313" key="3">
    <source>
        <dbReference type="Proteomes" id="UP000275078"/>
    </source>
</evidence>
<feature type="compositionally biased region" description="Basic and acidic residues" evidence="1">
    <location>
        <begin position="152"/>
        <end position="172"/>
    </location>
</feature>
<organism evidence="2 3">
    <name type="scientific">Ascobolus immersus RN42</name>
    <dbReference type="NCBI Taxonomy" id="1160509"/>
    <lineage>
        <taxon>Eukaryota</taxon>
        <taxon>Fungi</taxon>
        <taxon>Dikarya</taxon>
        <taxon>Ascomycota</taxon>
        <taxon>Pezizomycotina</taxon>
        <taxon>Pezizomycetes</taxon>
        <taxon>Pezizales</taxon>
        <taxon>Ascobolaceae</taxon>
        <taxon>Ascobolus</taxon>
    </lineage>
</organism>
<feature type="compositionally biased region" description="Polar residues" evidence="1">
    <location>
        <begin position="280"/>
        <end position="291"/>
    </location>
</feature>
<proteinExistence type="predicted"/>
<sequence>MSESRHERRETRGDCVKRILLEHLWATLPWLAEWIPSLDNVFLYPDAPKLKKDTFYRWKCSNGYELPRTKRGEQNRKYFATKARNPRDFRVEDIKELKEAIANGSLKAVAFCPKHGEGGACLRSRCKKRCKVLVEDTHKGIAPEEFQWQEPHEKPTVVKKDQMEVPRRDVERQNALAPPSTQPMATTTSQHVAGQRLRWNPPLTVGPAVSSTAPTQSQTSLPIAPITPSAPQILSQTPVGGISAEDRLISHLLAEIPGFYQTVPPLPIHSPPPTQAYPRNVTSSTGMYNGG</sequence>
<accession>A0A3N4I2U6</accession>
<evidence type="ECO:0000313" key="2">
    <source>
        <dbReference type="EMBL" id="RPA80422.1"/>
    </source>
</evidence>
<feature type="compositionally biased region" description="Polar residues" evidence="1">
    <location>
        <begin position="209"/>
        <end position="221"/>
    </location>
</feature>
<name>A0A3N4I2U6_ASCIM</name>
<dbReference type="EMBL" id="ML119688">
    <property type="protein sequence ID" value="RPA80422.1"/>
    <property type="molecule type" value="Genomic_DNA"/>
</dbReference>
<feature type="compositionally biased region" description="Pro residues" evidence="1">
    <location>
        <begin position="265"/>
        <end position="275"/>
    </location>
</feature>
<feature type="region of interest" description="Disordered" evidence="1">
    <location>
        <begin position="152"/>
        <end position="232"/>
    </location>
</feature>
<protein>
    <submittedName>
        <fullName evidence="2">Uncharacterized protein</fullName>
    </submittedName>
</protein>
<feature type="region of interest" description="Disordered" evidence="1">
    <location>
        <begin position="265"/>
        <end position="291"/>
    </location>
</feature>
<feature type="compositionally biased region" description="Polar residues" evidence="1">
    <location>
        <begin position="182"/>
        <end position="192"/>
    </location>
</feature>
<dbReference type="Proteomes" id="UP000275078">
    <property type="component" value="Unassembled WGS sequence"/>
</dbReference>
<keyword evidence="3" id="KW-1185">Reference proteome</keyword>
<gene>
    <name evidence="2" type="ORF">BJ508DRAFT_129301</name>
</gene>
<evidence type="ECO:0000256" key="1">
    <source>
        <dbReference type="SAM" id="MobiDB-lite"/>
    </source>
</evidence>
<dbReference type="AlphaFoldDB" id="A0A3N4I2U6"/>